<keyword evidence="1" id="KW-0812">Transmembrane</keyword>
<evidence type="ECO:0000313" key="2">
    <source>
        <dbReference type="EMBL" id="SHE81562.1"/>
    </source>
</evidence>
<evidence type="ECO:0000256" key="1">
    <source>
        <dbReference type="SAM" id="Phobius"/>
    </source>
</evidence>
<reference evidence="2 3" key="1">
    <citation type="submission" date="2016-11" db="EMBL/GenBank/DDBJ databases">
        <authorList>
            <person name="Jaros S."/>
            <person name="Januszkiewicz K."/>
            <person name="Wedrychowicz H."/>
        </authorList>
    </citation>
    <scope>NUCLEOTIDE SEQUENCE [LARGE SCALE GENOMIC DNA]</scope>
    <source>
        <strain evidence="2 3">DSM 10502</strain>
    </source>
</reference>
<gene>
    <name evidence="2" type="ORF">SAMN02745190_01256</name>
</gene>
<dbReference type="RefSeq" id="WP_072935320.1">
    <property type="nucleotide sequence ID" value="NZ_FQUG01000004.1"/>
</dbReference>
<sequence length="333" mass="38275">MTVGNTPSSNISEAKQMLASLTDNPKLLYVICPFNIGDFLVNGGLCYALQIKKRKTSCALIVCEKFKDSQIDFIGVSQIIYIPSEKMEMIKDYIRENSLYETDNYIYGHFHVKNGGYDWNTSLHFFDRYRENVFGLPLGTEILPPIIEDISVEQQQKLHAMYQLSKRTVIITPYANSSTQLFSDEVWFGLVNKLKALGYIVYTNVAGKELPIKGTMRIKLTFPELVYAAGKVKCFIGRRSGIFDLLCFTDAELLCILYVDYWHDDLRKNFPYKKSYAFYYAGHYKAVLENARKMNADDLTEVQLNVPHVDASEIYFEEDMMTDAIINTVKELE</sequence>
<protein>
    <submittedName>
        <fullName evidence="2">ADP-heptose:LPS heptosyltransferase</fullName>
    </submittedName>
</protein>
<keyword evidence="1" id="KW-0472">Membrane</keyword>
<keyword evidence="3" id="KW-1185">Reference proteome</keyword>
<name>A0A1M4WKS4_9FIRM</name>
<dbReference type="OrthoDB" id="2005546at2"/>
<accession>A0A1M4WKS4</accession>
<dbReference type="AlphaFoldDB" id="A0A1M4WKS4"/>
<dbReference type="Proteomes" id="UP000184404">
    <property type="component" value="Unassembled WGS sequence"/>
</dbReference>
<proteinExistence type="predicted"/>
<dbReference type="STRING" id="1123243.SAMN02745190_01256"/>
<keyword evidence="2" id="KW-0808">Transferase</keyword>
<dbReference type="SUPFAM" id="SSF53756">
    <property type="entry name" value="UDP-Glycosyltransferase/glycogen phosphorylase"/>
    <property type="match status" value="1"/>
</dbReference>
<organism evidence="2 3">
    <name type="scientific">Schwartzia succinivorans DSM 10502</name>
    <dbReference type="NCBI Taxonomy" id="1123243"/>
    <lineage>
        <taxon>Bacteria</taxon>
        <taxon>Bacillati</taxon>
        <taxon>Bacillota</taxon>
        <taxon>Negativicutes</taxon>
        <taxon>Selenomonadales</taxon>
        <taxon>Selenomonadaceae</taxon>
        <taxon>Schwartzia</taxon>
    </lineage>
</organism>
<dbReference type="GO" id="GO:0016740">
    <property type="term" value="F:transferase activity"/>
    <property type="evidence" value="ECO:0007669"/>
    <property type="project" value="UniProtKB-KW"/>
</dbReference>
<keyword evidence="1" id="KW-1133">Transmembrane helix</keyword>
<evidence type="ECO:0000313" key="3">
    <source>
        <dbReference type="Proteomes" id="UP000184404"/>
    </source>
</evidence>
<dbReference type="EMBL" id="FQUG01000004">
    <property type="protein sequence ID" value="SHE81562.1"/>
    <property type="molecule type" value="Genomic_DNA"/>
</dbReference>
<feature type="transmembrane region" description="Helical" evidence="1">
    <location>
        <begin position="27"/>
        <end position="49"/>
    </location>
</feature>